<protein>
    <submittedName>
        <fullName evidence="1">Uncharacterized protein</fullName>
    </submittedName>
</protein>
<evidence type="ECO:0000313" key="2">
    <source>
        <dbReference type="Proteomes" id="UP001197093"/>
    </source>
</evidence>
<dbReference type="AlphaFoldDB" id="A0AAD4I1K1"/>
<sequence length="623" mass="70177">MSRRSWLNPNGPSGRPLSLVNPINAPETGNEIWVPETPLPIATLGRFFEFLANHTLSNGQLTTIPTLSPSDVTKFMTPYNDWAPPPYNNNSVRSDTGMNRFSMCFTGFAALLDFETLFTGGGFSDIVPANIDFELEMCRQRLWAGMVPISDRRWAEKKLHAPENIDLATCDMVHFSLPETSRKMRRAYNKAYDACATSTPHVKFITNRIHTWAATHVDRLHEDLMHRIQSRAHSPWRNAAPRAGCAPHAVRAPRPHDPPPDETILIPLVASKNTLPHWRHATSPPMVDWPAYIRSHGATPLEGNYPADIRQRDEVVHQRMANLVRHELTHDQEMQRNADAVAAAGNVGAFSGENTVAPLRAVRRAYAQARRELRGEAEPVREELWVAALRRSLEPRPDGGAPMHTKWGFVAYRLWYGHSDEQWATFLRKFDADVNNWGAGVAGAEAVRDKLEIRWVDGRDHGIAEGDVEGARKHFKSLNENKGAGLHGLNAPAFLVADQDCIQSYIQGFKLPGQTLLDEMDTSPFILVGMDEPADGSSRKAPGFEGTVKVLGSVLLLDVWPLLWWRLAHLEDLWNLATWHPWCAYVGPVVQSQVEGWNQFKELMIELFKKADEWRRQGRLTGR</sequence>
<dbReference type="Proteomes" id="UP001197093">
    <property type="component" value="Unassembled WGS sequence"/>
</dbReference>
<name>A0AAD4I1K1_9PEZI</name>
<accession>A0AAD4I1K1</accession>
<comment type="caution">
    <text evidence="1">The sequence shown here is derived from an EMBL/GenBank/DDBJ whole genome shotgun (WGS) entry which is preliminary data.</text>
</comment>
<keyword evidence="2" id="KW-1185">Reference proteome</keyword>
<reference evidence="1" key="1">
    <citation type="submission" date="2023-02" db="EMBL/GenBank/DDBJ databases">
        <authorList>
            <person name="Palmer J.M."/>
        </authorList>
    </citation>
    <scope>NUCLEOTIDE SEQUENCE</scope>
    <source>
        <strain evidence="1">FW57</strain>
    </source>
</reference>
<proteinExistence type="predicted"/>
<organism evidence="1 2">
    <name type="scientific">Staphylotrichum longicolle</name>
    <dbReference type="NCBI Taxonomy" id="669026"/>
    <lineage>
        <taxon>Eukaryota</taxon>
        <taxon>Fungi</taxon>
        <taxon>Dikarya</taxon>
        <taxon>Ascomycota</taxon>
        <taxon>Pezizomycotina</taxon>
        <taxon>Sordariomycetes</taxon>
        <taxon>Sordariomycetidae</taxon>
        <taxon>Sordariales</taxon>
        <taxon>Chaetomiaceae</taxon>
        <taxon>Staphylotrichum</taxon>
    </lineage>
</organism>
<gene>
    <name evidence="1" type="ORF">NEMBOFW57_001268</name>
</gene>
<dbReference type="EMBL" id="JAHCVI010000001">
    <property type="protein sequence ID" value="KAG7291256.1"/>
    <property type="molecule type" value="Genomic_DNA"/>
</dbReference>
<evidence type="ECO:0000313" key="1">
    <source>
        <dbReference type="EMBL" id="KAG7291256.1"/>
    </source>
</evidence>